<dbReference type="Pfam" id="PF01381">
    <property type="entry name" value="HTH_3"/>
    <property type="match status" value="1"/>
</dbReference>
<feature type="domain" description="HTH cro/C1-type" evidence="4">
    <location>
        <begin position="11"/>
        <end position="65"/>
    </location>
</feature>
<keyword evidence="3" id="KW-0804">Transcription</keyword>
<evidence type="ECO:0000256" key="2">
    <source>
        <dbReference type="ARBA" id="ARBA00023125"/>
    </source>
</evidence>
<dbReference type="InterPro" id="IPR010982">
    <property type="entry name" value="Lambda_DNA-bd_dom_sf"/>
</dbReference>
<organism evidence="5 6">
    <name type="scientific">Novosphingobium pokkalii</name>
    <dbReference type="NCBI Taxonomy" id="1770194"/>
    <lineage>
        <taxon>Bacteria</taxon>
        <taxon>Pseudomonadati</taxon>
        <taxon>Pseudomonadota</taxon>
        <taxon>Alphaproteobacteria</taxon>
        <taxon>Sphingomonadales</taxon>
        <taxon>Sphingomonadaceae</taxon>
        <taxon>Novosphingobium</taxon>
    </lineage>
</organism>
<accession>A0ABV7UZ92</accession>
<dbReference type="RefSeq" id="WP_191325002.1">
    <property type="nucleotide sequence ID" value="NZ_BMZP01000013.1"/>
</dbReference>
<dbReference type="InterPro" id="IPR050807">
    <property type="entry name" value="TransReg_Diox_bact_type"/>
</dbReference>
<evidence type="ECO:0000259" key="4">
    <source>
        <dbReference type="PROSITE" id="PS50943"/>
    </source>
</evidence>
<gene>
    <name evidence="5" type="ORF">ACFOOT_01800</name>
</gene>
<dbReference type="PANTHER" id="PTHR46797:SF23">
    <property type="entry name" value="HTH-TYPE TRANSCRIPTIONAL REGULATOR SUTR"/>
    <property type="match status" value="1"/>
</dbReference>
<name>A0ABV7UZ92_9SPHN</name>
<sequence>MKLRGIVAGNLRRLRMAKGLSQEEVAHLAGLDRNYVGNLEREQNSPTVDTLERIAAVLEAPAVELFREP</sequence>
<comment type="caution">
    <text evidence="5">The sequence shown here is derived from an EMBL/GenBank/DDBJ whole genome shotgun (WGS) entry which is preliminary data.</text>
</comment>
<keyword evidence="1" id="KW-0805">Transcription regulation</keyword>
<dbReference type="SUPFAM" id="SSF47413">
    <property type="entry name" value="lambda repressor-like DNA-binding domains"/>
    <property type="match status" value="1"/>
</dbReference>
<evidence type="ECO:0000313" key="5">
    <source>
        <dbReference type="EMBL" id="MFC3670148.1"/>
    </source>
</evidence>
<dbReference type="PANTHER" id="PTHR46797">
    <property type="entry name" value="HTH-TYPE TRANSCRIPTIONAL REGULATOR"/>
    <property type="match status" value="1"/>
</dbReference>
<keyword evidence="2" id="KW-0238">DNA-binding</keyword>
<dbReference type="CDD" id="cd00093">
    <property type="entry name" value="HTH_XRE"/>
    <property type="match status" value="1"/>
</dbReference>
<protein>
    <submittedName>
        <fullName evidence="5">Helix-turn-helix domain-containing protein</fullName>
    </submittedName>
</protein>
<reference evidence="6" key="1">
    <citation type="journal article" date="2019" name="Int. J. Syst. Evol. Microbiol.">
        <title>The Global Catalogue of Microorganisms (GCM) 10K type strain sequencing project: providing services to taxonomists for standard genome sequencing and annotation.</title>
        <authorList>
            <consortium name="The Broad Institute Genomics Platform"/>
            <consortium name="The Broad Institute Genome Sequencing Center for Infectious Disease"/>
            <person name="Wu L."/>
            <person name="Ma J."/>
        </authorList>
    </citation>
    <scope>NUCLEOTIDE SEQUENCE [LARGE SCALE GENOMIC DNA]</scope>
    <source>
        <strain evidence="6">KCTC 42224</strain>
    </source>
</reference>
<dbReference type="EMBL" id="JBHRYE010000003">
    <property type="protein sequence ID" value="MFC3670148.1"/>
    <property type="molecule type" value="Genomic_DNA"/>
</dbReference>
<evidence type="ECO:0000256" key="3">
    <source>
        <dbReference type="ARBA" id="ARBA00023163"/>
    </source>
</evidence>
<proteinExistence type="predicted"/>
<keyword evidence="6" id="KW-1185">Reference proteome</keyword>
<dbReference type="Proteomes" id="UP001595683">
    <property type="component" value="Unassembled WGS sequence"/>
</dbReference>
<dbReference type="Gene3D" id="1.10.260.40">
    <property type="entry name" value="lambda repressor-like DNA-binding domains"/>
    <property type="match status" value="1"/>
</dbReference>
<dbReference type="SMART" id="SM00530">
    <property type="entry name" value="HTH_XRE"/>
    <property type="match status" value="1"/>
</dbReference>
<evidence type="ECO:0000256" key="1">
    <source>
        <dbReference type="ARBA" id="ARBA00023015"/>
    </source>
</evidence>
<evidence type="ECO:0000313" key="6">
    <source>
        <dbReference type="Proteomes" id="UP001595683"/>
    </source>
</evidence>
<dbReference type="InterPro" id="IPR001387">
    <property type="entry name" value="Cro/C1-type_HTH"/>
</dbReference>
<dbReference type="PROSITE" id="PS50943">
    <property type="entry name" value="HTH_CROC1"/>
    <property type="match status" value="1"/>
</dbReference>